<evidence type="ECO:0000313" key="2">
    <source>
        <dbReference type="EMBL" id="GFQ99554.1"/>
    </source>
</evidence>
<feature type="chain" id="PRO_5036443346" description="Secreted protein" evidence="1">
    <location>
        <begin position="18"/>
        <end position="71"/>
    </location>
</feature>
<evidence type="ECO:0000313" key="3">
    <source>
        <dbReference type="Proteomes" id="UP000887116"/>
    </source>
</evidence>
<dbReference type="Proteomes" id="UP000887116">
    <property type="component" value="Unassembled WGS sequence"/>
</dbReference>
<comment type="caution">
    <text evidence="2">The sequence shown here is derived from an EMBL/GenBank/DDBJ whole genome shotgun (WGS) entry which is preliminary data.</text>
</comment>
<protein>
    <recommendedName>
        <fullName evidence="4">Secreted protein</fullName>
    </recommendedName>
</protein>
<proteinExistence type="predicted"/>
<dbReference type="EMBL" id="BMAO01025019">
    <property type="protein sequence ID" value="GFQ99554.1"/>
    <property type="molecule type" value="Genomic_DNA"/>
</dbReference>
<keyword evidence="3" id="KW-1185">Reference proteome</keyword>
<sequence>MATRLLAALALDSPSLSLLLHNGAFTVQSISAPGRGSTPRVSIMWSEQSVLSRCKGVLVDCGAVLFNPSVG</sequence>
<evidence type="ECO:0000256" key="1">
    <source>
        <dbReference type="SAM" id="SignalP"/>
    </source>
</evidence>
<feature type="signal peptide" evidence="1">
    <location>
        <begin position="1"/>
        <end position="17"/>
    </location>
</feature>
<dbReference type="AlphaFoldDB" id="A0A8X6GD43"/>
<gene>
    <name evidence="2" type="ORF">TNCT_660421</name>
</gene>
<organism evidence="2 3">
    <name type="scientific">Trichonephila clavata</name>
    <name type="common">Joro spider</name>
    <name type="synonym">Nephila clavata</name>
    <dbReference type="NCBI Taxonomy" id="2740835"/>
    <lineage>
        <taxon>Eukaryota</taxon>
        <taxon>Metazoa</taxon>
        <taxon>Ecdysozoa</taxon>
        <taxon>Arthropoda</taxon>
        <taxon>Chelicerata</taxon>
        <taxon>Arachnida</taxon>
        <taxon>Araneae</taxon>
        <taxon>Araneomorphae</taxon>
        <taxon>Entelegynae</taxon>
        <taxon>Araneoidea</taxon>
        <taxon>Nephilidae</taxon>
        <taxon>Trichonephila</taxon>
    </lineage>
</organism>
<keyword evidence="1" id="KW-0732">Signal</keyword>
<name>A0A8X6GD43_TRICU</name>
<evidence type="ECO:0008006" key="4">
    <source>
        <dbReference type="Google" id="ProtNLM"/>
    </source>
</evidence>
<reference evidence="2" key="1">
    <citation type="submission" date="2020-07" db="EMBL/GenBank/DDBJ databases">
        <title>Multicomponent nature underlies the extraordinary mechanical properties of spider dragline silk.</title>
        <authorList>
            <person name="Kono N."/>
            <person name="Nakamura H."/>
            <person name="Mori M."/>
            <person name="Yoshida Y."/>
            <person name="Ohtoshi R."/>
            <person name="Malay A.D."/>
            <person name="Moran D.A.P."/>
            <person name="Tomita M."/>
            <person name="Numata K."/>
            <person name="Arakawa K."/>
        </authorList>
    </citation>
    <scope>NUCLEOTIDE SEQUENCE</scope>
</reference>
<accession>A0A8X6GD43</accession>